<evidence type="ECO:0000313" key="2">
    <source>
        <dbReference type="Proteomes" id="UP000248961"/>
    </source>
</evidence>
<sequence>MFDLNPKATESCGIVPWRARTGENSTQYVLRTTLLNPLCCSSETLPWLVAGSRAATNCSRLLQDEHDFRLRAAACLRFCALYDRHRLVDHHLPFADRAIRVVGVPLREQIFRRAVMPRALSPQRGGLRGGSPFSRLHIHVVGTRRGCSLAQAVQFHMSIPSATVAPVEPTGLFVRRGGAGR</sequence>
<proteinExistence type="predicted"/>
<dbReference type="RefSeq" id="XP_025553077.1">
    <property type="nucleotide sequence ID" value="XM_025691141.1"/>
</dbReference>
<protein>
    <submittedName>
        <fullName evidence="1">Uncharacterized protein</fullName>
    </submittedName>
</protein>
<dbReference type="EMBL" id="KZ824277">
    <property type="protein sequence ID" value="RAL13923.1"/>
    <property type="molecule type" value="Genomic_DNA"/>
</dbReference>
<accession>A0A395I2M8</accession>
<dbReference type="AlphaFoldDB" id="A0A395I2M8"/>
<evidence type="ECO:0000313" key="1">
    <source>
        <dbReference type="EMBL" id="RAL13923.1"/>
    </source>
</evidence>
<gene>
    <name evidence="1" type="ORF">BO97DRAFT_29435</name>
</gene>
<keyword evidence="2" id="KW-1185">Reference proteome</keyword>
<reference evidence="1 2" key="1">
    <citation type="submission" date="2018-02" db="EMBL/GenBank/DDBJ databases">
        <title>The genomes of Aspergillus section Nigri reveals drivers in fungal speciation.</title>
        <authorList>
            <consortium name="DOE Joint Genome Institute"/>
            <person name="Vesth T.C."/>
            <person name="Nybo J."/>
            <person name="Theobald S."/>
            <person name="Brandl J."/>
            <person name="Frisvad J.C."/>
            <person name="Nielsen K.F."/>
            <person name="Lyhne E.K."/>
            <person name="Kogle M.E."/>
            <person name="Kuo A."/>
            <person name="Riley R."/>
            <person name="Clum A."/>
            <person name="Nolan M."/>
            <person name="Lipzen A."/>
            <person name="Salamov A."/>
            <person name="Henrissat B."/>
            <person name="Wiebenga A."/>
            <person name="De vries R.P."/>
            <person name="Grigoriev I.V."/>
            <person name="Mortensen U.H."/>
            <person name="Andersen M.R."/>
            <person name="Baker S.E."/>
        </authorList>
    </citation>
    <scope>NUCLEOTIDE SEQUENCE [LARGE SCALE GENOMIC DNA]</scope>
    <source>
        <strain evidence="1 2">CBS 101889</strain>
    </source>
</reference>
<organism evidence="1 2">
    <name type="scientific">Aspergillus homomorphus (strain CBS 101889)</name>
    <dbReference type="NCBI Taxonomy" id="1450537"/>
    <lineage>
        <taxon>Eukaryota</taxon>
        <taxon>Fungi</taxon>
        <taxon>Dikarya</taxon>
        <taxon>Ascomycota</taxon>
        <taxon>Pezizomycotina</taxon>
        <taxon>Eurotiomycetes</taxon>
        <taxon>Eurotiomycetidae</taxon>
        <taxon>Eurotiales</taxon>
        <taxon>Aspergillaceae</taxon>
        <taxon>Aspergillus</taxon>
        <taxon>Aspergillus subgen. Circumdati</taxon>
    </lineage>
</organism>
<dbReference type="Proteomes" id="UP000248961">
    <property type="component" value="Unassembled WGS sequence"/>
</dbReference>
<name>A0A395I2M8_ASPHC</name>
<dbReference type="VEuPathDB" id="FungiDB:BO97DRAFT_29435"/>
<dbReference type="GeneID" id="37195430"/>